<accession>A0A9P1CDF7</accession>
<sequence length="194" mass="21991">SQCSMADKADQLGAILTVLLTHGDSETEGKIATLEANLNKWSEALGHDVLEYFTWPLPPGAIQENGNVKVREEAYLNQQLSIFPFLAGQFRVKAFDKLKEEIHKSEKGLAWKIHVIDQVNRTLMESDCGLLAPIANEIWIATPMYPHDVVRKWRGPFSLHEDGMSFQYNVTGVYLQPAFTVQFDRHLPGVRERL</sequence>
<feature type="non-terminal residue" evidence="1">
    <location>
        <position position="1"/>
    </location>
</feature>
<gene>
    <name evidence="1" type="ORF">C1SCF055_LOCUS16655</name>
</gene>
<reference evidence="1" key="1">
    <citation type="submission" date="2022-10" db="EMBL/GenBank/DDBJ databases">
        <authorList>
            <person name="Chen Y."/>
            <person name="Dougan E. K."/>
            <person name="Chan C."/>
            <person name="Rhodes N."/>
            <person name="Thang M."/>
        </authorList>
    </citation>
    <scope>NUCLEOTIDE SEQUENCE</scope>
</reference>
<evidence type="ECO:0000313" key="3">
    <source>
        <dbReference type="Proteomes" id="UP001152797"/>
    </source>
</evidence>
<name>A0A9P1CDF7_9DINO</name>
<dbReference type="Proteomes" id="UP001152797">
    <property type="component" value="Unassembled WGS sequence"/>
</dbReference>
<organism evidence="1">
    <name type="scientific">Cladocopium goreaui</name>
    <dbReference type="NCBI Taxonomy" id="2562237"/>
    <lineage>
        <taxon>Eukaryota</taxon>
        <taxon>Sar</taxon>
        <taxon>Alveolata</taxon>
        <taxon>Dinophyceae</taxon>
        <taxon>Suessiales</taxon>
        <taxon>Symbiodiniaceae</taxon>
        <taxon>Cladocopium</taxon>
    </lineage>
</organism>
<evidence type="ECO:0000313" key="2">
    <source>
        <dbReference type="EMBL" id="CAL4776901.1"/>
    </source>
</evidence>
<evidence type="ECO:0000313" key="1">
    <source>
        <dbReference type="EMBL" id="CAI3989589.1"/>
    </source>
</evidence>
<comment type="caution">
    <text evidence="1">The sequence shown here is derived from an EMBL/GenBank/DDBJ whole genome shotgun (WGS) entry which is preliminary data.</text>
</comment>
<dbReference type="AlphaFoldDB" id="A0A9P1CDF7"/>
<reference evidence="2 3" key="2">
    <citation type="submission" date="2024-05" db="EMBL/GenBank/DDBJ databases">
        <authorList>
            <person name="Chen Y."/>
            <person name="Shah S."/>
            <person name="Dougan E. K."/>
            <person name="Thang M."/>
            <person name="Chan C."/>
        </authorList>
    </citation>
    <scope>NUCLEOTIDE SEQUENCE [LARGE SCALE GENOMIC DNA]</scope>
</reference>
<dbReference type="EMBL" id="CAMXCT020001386">
    <property type="protein sequence ID" value="CAL1142964.1"/>
    <property type="molecule type" value="Genomic_DNA"/>
</dbReference>
<dbReference type="EMBL" id="CAMXCT030001386">
    <property type="protein sequence ID" value="CAL4776901.1"/>
    <property type="molecule type" value="Genomic_DNA"/>
</dbReference>
<dbReference type="EMBL" id="CAMXCT010001386">
    <property type="protein sequence ID" value="CAI3989589.1"/>
    <property type="molecule type" value="Genomic_DNA"/>
</dbReference>
<keyword evidence="3" id="KW-1185">Reference proteome</keyword>
<proteinExistence type="predicted"/>
<protein>
    <submittedName>
        <fullName evidence="1">Uncharacterized protein</fullName>
    </submittedName>
</protein>